<dbReference type="GO" id="GO:0019290">
    <property type="term" value="P:siderophore biosynthetic process"/>
    <property type="evidence" value="ECO:0007669"/>
    <property type="project" value="InterPro"/>
</dbReference>
<gene>
    <name evidence="6" type="primary">kduD_1</name>
    <name evidence="6" type="ORF">A0H81_12243</name>
</gene>
<dbReference type="SMART" id="SM00822">
    <property type="entry name" value="PKS_KR"/>
    <property type="match status" value="1"/>
</dbReference>
<dbReference type="AlphaFoldDB" id="A0A1C7LS08"/>
<dbReference type="PRINTS" id="PR01397">
    <property type="entry name" value="DHBDHDRGNASE"/>
</dbReference>
<sequence length="304" mass="31815">MAEPLSHPTVPLCAMSPSSAPTSALKACLSSPVHIPTMDPSPAVPSLQLFSLAGKNVLITGATRGIGAACAIALAEAGANICLVRRPSTPDSPPNNDTINAIAALGVTVKVVHCDLADLDAVKSLFPKALDAMAGEIHVLVNCAGIQRRSPAVQFSEVDWDDVRLLFFILPSYSQLPLVGAFRFGFAFHSHFDSSVTCRGLLLTPALLSSSFPRIFHYPYPSCAHPSSSSSTTPSVSPLPGVPGTSDVSPSRHLDYPTFPNAIKSFARPSASPTCPPTVGYCAVLCQNLHPSCVHARYVTCAAA</sequence>
<evidence type="ECO:0000256" key="2">
    <source>
        <dbReference type="ARBA" id="ARBA00012948"/>
    </source>
</evidence>
<evidence type="ECO:0000259" key="5">
    <source>
        <dbReference type="SMART" id="SM00822"/>
    </source>
</evidence>
<dbReference type="SUPFAM" id="SSF51735">
    <property type="entry name" value="NAD(P)-binding Rossmann-fold domains"/>
    <property type="match status" value="1"/>
</dbReference>
<feature type="compositionally biased region" description="Low complexity" evidence="4">
    <location>
        <begin position="229"/>
        <end position="246"/>
    </location>
</feature>
<evidence type="ECO:0000313" key="7">
    <source>
        <dbReference type="Proteomes" id="UP000092993"/>
    </source>
</evidence>
<dbReference type="Proteomes" id="UP000092993">
    <property type="component" value="Unassembled WGS sequence"/>
</dbReference>
<protein>
    <recommendedName>
        <fullName evidence="2">3-oxoacyl-[acyl-carrier-protein] reductase</fullName>
        <ecNumber evidence="2">1.1.1.100</ecNumber>
    </recommendedName>
</protein>
<dbReference type="InterPro" id="IPR050259">
    <property type="entry name" value="SDR"/>
</dbReference>
<reference evidence="6 7" key="1">
    <citation type="submission" date="2016-03" db="EMBL/GenBank/DDBJ databases">
        <title>Whole genome sequencing of Grifola frondosa 9006-11.</title>
        <authorList>
            <person name="Min B."/>
            <person name="Park H."/>
            <person name="Kim J.-G."/>
            <person name="Cho H."/>
            <person name="Oh Y.-L."/>
            <person name="Kong W.-S."/>
            <person name="Choi I.-G."/>
        </authorList>
    </citation>
    <scope>NUCLEOTIDE SEQUENCE [LARGE SCALE GENOMIC DNA]</scope>
    <source>
        <strain evidence="6 7">9006-11</strain>
    </source>
</reference>
<dbReference type="InterPro" id="IPR057326">
    <property type="entry name" value="KR_dom"/>
</dbReference>
<evidence type="ECO:0000256" key="3">
    <source>
        <dbReference type="ARBA" id="ARBA00048508"/>
    </source>
</evidence>
<dbReference type="Pfam" id="PF00106">
    <property type="entry name" value="adh_short"/>
    <property type="match status" value="1"/>
</dbReference>
<dbReference type="EC" id="1.1.1.100" evidence="2"/>
<feature type="domain" description="Ketoreductase" evidence="5">
    <location>
        <begin position="55"/>
        <end position="210"/>
    </location>
</feature>
<dbReference type="InterPro" id="IPR003560">
    <property type="entry name" value="DHB_DH"/>
</dbReference>
<dbReference type="InterPro" id="IPR002347">
    <property type="entry name" value="SDR_fam"/>
</dbReference>
<evidence type="ECO:0000256" key="4">
    <source>
        <dbReference type="SAM" id="MobiDB-lite"/>
    </source>
</evidence>
<accession>A0A1C7LS08</accession>
<dbReference type="OrthoDB" id="294295at2759"/>
<dbReference type="PANTHER" id="PTHR42879">
    <property type="entry name" value="3-OXOACYL-(ACYL-CARRIER-PROTEIN) REDUCTASE"/>
    <property type="match status" value="1"/>
</dbReference>
<organism evidence="6 7">
    <name type="scientific">Grifola frondosa</name>
    <name type="common">Maitake</name>
    <name type="synonym">Polyporus frondosus</name>
    <dbReference type="NCBI Taxonomy" id="5627"/>
    <lineage>
        <taxon>Eukaryota</taxon>
        <taxon>Fungi</taxon>
        <taxon>Dikarya</taxon>
        <taxon>Basidiomycota</taxon>
        <taxon>Agaricomycotina</taxon>
        <taxon>Agaricomycetes</taxon>
        <taxon>Polyporales</taxon>
        <taxon>Grifolaceae</taxon>
        <taxon>Grifola</taxon>
    </lineage>
</organism>
<comment type="caution">
    <text evidence="6">The sequence shown here is derived from an EMBL/GenBank/DDBJ whole genome shotgun (WGS) entry which is preliminary data.</text>
</comment>
<dbReference type="Gene3D" id="3.40.50.720">
    <property type="entry name" value="NAD(P)-binding Rossmann-like Domain"/>
    <property type="match status" value="1"/>
</dbReference>
<dbReference type="GO" id="GO:0004316">
    <property type="term" value="F:3-oxoacyl-[acyl-carrier-protein] reductase (NADPH) activity"/>
    <property type="evidence" value="ECO:0007669"/>
    <property type="project" value="UniProtKB-EC"/>
</dbReference>
<proteinExistence type="inferred from homology"/>
<dbReference type="EMBL" id="LUGG01000023">
    <property type="protein sequence ID" value="OBZ67611.1"/>
    <property type="molecule type" value="Genomic_DNA"/>
</dbReference>
<comment type="catalytic activity">
    <reaction evidence="3">
        <text>a (3R)-hydroxyacyl-[ACP] + NADP(+) = a 3-oxoacyl-[ACP] + NADPH + H(+)</text>
        <dbReference type="Rhea" id="RHEA:17397"/>
        <dbReference type="Rhea" id="RHEA-COMP:9916"/>
        <dbReference type="Rhea" id="RHEA-COMP:9945"/>
        <dbReference type="ChEBI" id="CHEBI:15378"/>
        <dbReference type="ChEBI" id="CHEBI:57783"/>
        <dbReference type="ChEBI" id="CHEBI:58349"/>
        <dbReference type="ChEBI" id="CHEBI:78776"/>
        <dbReference type="ChEBI" id="CHEBI:78827"/>
        <dbReference type="EC" id="1.1.1.100"/>
    </reaction>
</comment>
<evidence type="ECO:0000313" key="6">
    <source>
        <dbReference type="EMBL" id="OBZ67611.1"/>
    </source>
</evidence>
<name>A0A1C7LS08_GRIFR</name>
<comment type="similarity">
    <text evidence="1">Belongs to the short-chain dehydrogenases/reductases (SDR) family.</text>
</comment>
<keyword evidence="7" id="KW-1185">Reference proteome</keyword>
<dbReference type="PANTHER" id="PTHR42879:SF2">
    <property type="entry name" value="3-OXOACYL-[ACYL-CARRIER-PROTEIN] REDUCTASE FABG"/>
    <property type="match status" value="1"/>
</dbReference>
<evidence type="ECO:0000256" key="1">
    <source>
        <dbReference type="ARBA" id="ARBA00006484"/>
    </source>
</evidence>
<feature type="region of interest" description="Disordered" evidence="4">
    <location>
        <begin position="229"/>
        <end position="249"/>
    </location>
</feature>
<dbReference type="STRING" id="5627.A0A1C7LS08"/>
<dbReference type="InterPro" id="IPR036291">
    <property type="entry name" value="NAD(P)-bd_dom_sf"/>
</dbReference>
<dbReference type="GO" id="GO:0008667">
    <property type="term" value="F:2,3-dihydro-2,3-dihydroxybenzoate dehydrogenase activity"/>
    <property type="evidence" value="ECO:0007669"/>
    <property type="project" value="InterPro"/>
</dbReference>